<keyword evidence="2" id="KW-1133">Transmembrane helix</keyword>
<feature type="transmembrane region" description="Helical" evidence="2">
    <location>
        <begin position="35"/>
        <end position="57"/>
    </location>
</feature>
<organism evidence="3">
    <name type="scientific">Thermoleptolyngbya oregonensis NK1-22</name>
    <dbReference type="NCBI Taxonomy" id="2547457"/>
    <lineage>
        <taxon>Bacteria</taxon>
        <taxon>Bacillati</taxon>
        <taxon>Cyanobacteriota</taxon>
        <taxon>Cyanophyceae</taxon>
        <taxon>Oculatellales</taxon>
        <taxon>Oculatellaceae</taxon>
        <taxon>Thermoleptolyngbya</taxon>
    </lineage>
</organism>
<evidence type="ECO:0008006" key="4">
    <source>
        <dbReference type="Google" id="ProtNLM"/>
    </source>
</evidence>
<feature type="region of interest" description="Disordered" evidence="1">
    <location>
        <begin position="227"/>
        <end position="248"/>
    </location>
</feature>
<gene>
    <name evidence="3" type="ORF">HNI00_00940</name>
</gene>
<dbReference type="EMBL" id="CP053540">
    <property type="protein sequence ID" value="WOB41898.1"/>
    <property type="molecule type" value="Genomic_DNA"/>
</dbReference>
<keyword evidence="2" id="KW-0812">Transmembrane</keyword>
<dbReference type="KEGG" id="tog:HNI00_00940"/>
<evidence type="ECO:0000256" key="1">
    <source>
        <dbReference type="SAM" id="MobiDB-lite"/>
    </source>
</evidence>
<sequence length="454" mass="49874">MAPVPSEPQPSVPELSPSGTLPNAPDSARSAVHPMWVWSAIGLLLLLVPVGVGLMAVRELLVLPALPRCWSVAQSSNSGSTRIYCAEILANKQTVEDLRRAIQLANQVDADDPLRDKSDRLIEQWTQDILRLGEAEFQAGSLDRARDIAKRVPFHVATYATAEAKIKEWEAIWAKAEKIYSEVEAEIDQENWFAAMSAARMLLTVGNQYWATTQYQALMRLLQSSRESEATARRSPNSASKGGGLNDLIRQWETEQTKTDAERLKTAQELAQGGRVEDLRAAVGAAEQVLYGTPQYDQAQSLINTWRQQIEAIEDRPRLARAAELARQGDVRSLEAAIDEANQITWGRSLHEEARTQADTWRRQVHELRLREQEEMLRQMDRSASTTPPPLPASLPPVVPVVPVVPSAPPVSEPVLTLPAEGTSLALPASVPANVPASDSIALPGDRSTPDPMP</sequence>
<feature type="region of interest" description="Disordered" evidence="1">
    <location>
        <begin position="1"/>
        <end position="26"/>
    </location>
</feature>
<accession>A0AA96Y4U2</accession>
<evidence type="ECO:0000256" key="2">
    <source>
        <dbReference type="SAM" id="Phobius"/>
    </source>
</evidence>
<protein>
    <recommendedName>
        <fullName evidence="4">Chromosome segregation ATPase</fullName>
    </recommendedName>
</protein>
<keyword evidence="2" id="KW-0472">Membrane</keyword>
<dbReference type="AlphaFoldDB" id="A0AA96Y4U2"/>
<feature type="compositionally biased region" description="Pro residues" evidence="1">
    <location>
        <begin position="1"/>
        <end position="11"/>
    </location>
</feature>
<feature type="region of interest" description="Disordered" evidence="1">
    <location>
        <begin position="430"/>
        <end position="454"/>
    </location>
</feature>
<dbReference type="RefSeq" id="WP_316789872.1">
    <property type="nucleotide sequence ID" value="NZ_CP053540.1"/>
</dbReference>
<evidence type="ECO:0000313" key="3">
    <source>
        <dbReference type="EMBL" id="WOB41898.1"/>
    </source>
</evidence>
<proteinExistence type="predicted"/>
<reference evidence="3" key="1">
    <citation type="submission" date="2020-05" db="EMBL/GenBank/DDBJ databases">
        <authorList>
            <person name="Zhu T."/>
            <person name="Keshari N."/>
            <person name="Lu X."/>
        </authorList>
    </citation>
    <scope>NUCLEOTIDE SEQUENCE</scope>
    <source>
        <strain evidence="3">NK1-22</strain>
    </source>
</reference>
<name>A0AA96Y4U2_9CYAN</name>